<keyword evidence="1" id="KW-0238">DNA-binding</keyword>
<organism evidence="3 4">
    <name type="scientific">Thalassococcus halodurans</name>
    <dbReference type="NCBI Taxonomy" id="373675"/>
    <lineage>
        <taxon>Bacteria</taxon>
        <taxon>Pseudomonadati</taxon>
        <taxon>Pseudomonadota</taxon>
        <taxon>Alphaproteobacteria</taxon>
        <taxon>Rhodobacterales</taxon>
        <taxon>Roseobacteraceae</taxon>
        <taxon>Thalassococcus</taxon>
    </lineage>
</organism>
<accession>A0A1H6ASS5</accession>
<dbReference type="CDD" id="cd00093">
    <property type="entry name" value="HTH_XRE"/>
    <property type="match status" value="1"/>
</dbReference>
<gene>
    <name evidence="3" type="ORF">SAMN04488045_3151</name>
</gene>
<dbReference type="SUPFAM" id="SSF47413">
    <property type="entry name" value="lambda repressor-like DNA-binding domains"/>
    <property type="match status" value="1"/>
</dbReference>
<dbReference type="GO" id="GO:0003677">
    <property type="term" value="F:DNA binding"/>
    <property type="evidence" value="ECO:0007669"/>
    <property type="project" value="UniProtKB-KW"/>
</dbReference>
<evidence type="ECO:0000313" key="4">
    <source>
        <dbReference type="Proteomes" id="UP000236752"/>
    </source>
</evidence>
<feature type="domain" description="HTH cro/C1-type" evidence="2">
    <location>
        <begin position="16"/>
        <end position="70"/>
    </location>
</feature>
<dbReference type="GO" id="GO:0003700">
    <property type="term" value="F:DNA-binding transcription factor activity"/>
    <property type="evidence" value="ECO:0007669"/>
    <property type="project" value="TreeGrafter"/>
</dbReference>
<evidence type="ECO:0000313" key="3">
    <source>
        <dbReference type="EMBL" id="SEG51733.1"/>
    </source>
</evidence>
<dbReference type="OrthoDB" id="9797172at2"/>
<dbReference type="InterPro" id="IPR050807">
    <property type="entry name" value="TransReg_Diox_bact_type"/>
</dbReference>
<dbReference type="Pfam" id="PF01381">
    <property type="entry name" value="HTH_3"/>
    <property type="match status" value="1"/>
</dbReference>
<dbReference type="EMBL" id="FNUZ01000005">
    <property type="protein sequence ID" value="SEG51733.1"/>
    <property type="molecule type" value="Genomic_DNA"/>
</dbReference>
<dbReference type="PROSITE" id="PS50943">
    <property type="entry name" value="HTH_CROC1"/>
    <property type="match status" value="1"/>
</dbReference>
<dbReference type="InterPro" id="IPR001387">
    <property type="entry name" value="Cro/C1-type_HTH"/>
</dbReference>
<dbReference type="Proteomes" id="UP000236752">
    <property type="component" value="Unassembled WGS sequence"/>
</dbReference>
<dbReference type="SMART" id="SM00530">
    <property type="entry name" value="HTH_XRE"/>
    <property type="match status" value="1"/>
</dbReference>
<dbReference type="GO" id="GO:0005829">
    <property type="term" value="C:cytosol"/>
    <property type="evidence" value="ECO:0007669"/>
    <property type="project" value="TreeGrafter"/>
</dbReference>
<keyword evidence="4" id="KW-1185">Reference proteome</keyword>
<evidence type="ECO:0000256" key="1">
    <source>
        <dbReference type="ARBA" id="ARBA00023125"/>
    </source>
</evidence>
<evidence type="ECO:0000259" key="2">
    <source>
        <dbReference type="PROSITE" id="PS50943"/>
    </source>
</evidence>
<dbReference type="PANTHER" id="PTHR46797">
    <property type="entry name" value="HTH-TYPE TRANSCRIPTIONAL REGULATOR"/>
    <property type="match status" value="1"/>
</dbReference>
<sequence>MQLAPEKIDVHVGSKLRFIRESNGMSQTQLASTVGLTFQQIQKYEQGKNRISASKLWQFSDVLGVSPNFFFDGLTDAPVGSNERINRKVAEAAAQLHQLEKPENRRHVLELIKLLRNTELAPTAMKAE</sequence>
<dbReference type="PANTHER" id="PTHR46797:SF1">
    <property type="entry name" value="METHYLPHOSPHONATE SYNTHASE"/>
    <property type="match status" value="1"/>
</dbReference>
<name>A0A1H6ASS5_9RHOB</name>
<reference evidence="3 4" key="1">
    <citation type="submission" date="2016-10" db="EMBL/GenBank/DDBJ databases">
        <authorList>
            <person name="de Groot N.N."/>
        </authorList>
    </citation>
    <scope>NUCLEOTIDE SEQUENCE [LARGE SCALE GENOMIC DNA]</scope>
    <source>
        <strain evidence="3 4">DSM 26915</strain>
    </source>
</reference>
<proteinExistence type="predicted"/>
<dbReference type="Gene3D" id="1.10.260.40">
    <property type="entry name" value="lambda repressor-like DNA-binding domains"/>
    <property type="match status" value="1"/>
</dbReference>
<dbReference type="AlphaFoldDB" id="A0A1H6ASS5"/>
<dbReference type="InterPro" id="IPR010982">
    <property type="entry name" value="Lambda_DNA-bd_dom_sf"/>
</dbReference>
<dbReference type="RefSeq" id="WP_103911442.1">
    <property type="nucleotide sequence ID" value="NZ_FNUZ01000005.1"/>
</dbReference>
<protein>
    <submittedName>
        <fullName evidence="3">Transcriptional regulator, contains XRE-family HTH domain</fullName>
    </submittedName>
</protein>